<dbReference type="GO" id="GO:0042645">
    <property type="term" value="C:mitochondrial nucleoid"/>
    <property type="evidence" value="ECO:0007669"/>
    <property type="project" value="TreeGrafter"/>
</dbReference>
<dbReference type="CDD" id="cd04496">
    <property type="entry name" value="SSB_OBF"/>
    <property type="match status" value="1"/>
</dbReference>
<gene>
    <name evidence="3" type="ORF">PENCOP_c006G07942</name>
</gene>
<dbReference type="NCBIfam" id="TIGR00621">
    <property type="entry name" value="ssb"/>
    <property type="match status" value="1"/>
</dbReference>
<evidence type="ECO:0000256" key="1">
    <source>
        <dbReference type="ARBA" id="ARBA00023125"/>
    </source>
</evidence>
<evidence type="ECO:0000313" key="4">
    <source>
        <dbReference type="Proteomes" id="UP000191500"/>
    </source>
</evidence>
<dbReference type="EMBL" id="MDDG01000006">
    <property type="protein sequence ID" value="OQE39823.1"/>
    <property type="molecule type" value="Genomic_DNA"/>
</dbReference>
<evidence type="ECO:0000256" key="2">
    <source>
        <dbReference type="PROSITE-ProRule" id="PRU00252"/>
    </source>
</evidence>
<evidence type="ECO:0008006" key="5">
    <source>
        <dbReference type="Google" id="ProtNLM"/>
    </source>
</evidence>
<dbReference type="GO" id="GO:0003697">
    <property type="term" value="F:single-stranded DNA binding"/>
    <property type="evidence" value="ECO:0007669"/>
    <property type="project" value="InterPro"/>
</dbReference>
<dbReference type="InterPro" id="IPR012340">
    <property type="entry name" value="NA-bd_OB-fold"/>
</dbReference>
<dbReference type="Proteomes" id="UP000191500">
    <property type="component" value="Unassembled WGS sequence"/>
</dbReference>
<dbReference type="PROSITE" id="PS50935">
    <property type="entry name" value="SSB"/>
    <property type="match status" value="1"/>
</dbReference>
<keyword evidence="4" id="KW-1185">Reference proteome</keyword>
<keyword evidence="1 2" id="KW-0238">DNA-binding</keyword>
<dbReference type="Gene3D" id="2.40.50.140">
    <property type="entry name" value="Nucleic acid-binding proteins"/>
    <property type="match status" value="1"/>
</dbReference>
<reference evidence="4" key="1">
    <citation type="journal article" date="2017" name="Nat. Microbiol.">
        <title>Global analysis of biosynthetic gene clusters reveals vast potential of secondary metabolite production in Penicillium species.</title>
        <authorList>
            <person name="Nielsen J.C."/>
            <person name="Grijseels S."/>
            <person name="Prigent S."/>
            <person name="Ji B."/>
            <person name="Dainat J."/>
            <person name="Nielsen K.F."/>
            <person name="Frisvad J.C."/>
            <person name="Workman M."/>
            <person name="Nielsen J."/>
        </authorList>
    </citation>
    <scope>NUCLEOTIDE SEQUENCE [LARGE SCALE GENOMIC DNA]</scope>
    <source>
        <strain evidence="4">IBT 31321</strain>
    </source>
</reference>
<comment type="caution">
    <text evidence="3">The sequence shown here is derived from an EMBL/GenBank/DDBJ whole genome shotgun (WGS) entry which is preliminary data.</text>
</comment>
<name>A0A1V6UNT4_9EURO</name>
<dbReference type="PANTHER" id="PTHR10302">
    <property type="entry name" value="SINGLE-STRANDED DNA-BINDING PROTEIN"/>
    <property type="match status" value="1"/>
</dbReference>
<dbReference type="PANTHER" id="PTHR10302:SF0">
    <property type="entry name" value="SINGLE-STRANDED DNA-BINDING PROTEIN, MITOCHONDRIAL"/>
    <property type="match status" value="1"/>
</dbReference>
<accession>A0A1V6UNT4</accession>
<dbReference type="GO" id="GO:0006264">
    <property type="term" value="P:mitochondrial DNA replication"/>
    <property type="evidence" value="ECO:0007669"/>
    <property type="project" value="TreeGrafter"/>
</dbReference>
<dbReference type="AlphaFoldDB" id="A0A1V6UNT4"/>
<dbReference type="Pfam" id="PF00436">
    <property type="entry name" value="SSB"/>
    <property type="match status" value="1"/>
</dbReference>
<dbReference type="SUPFAM" id="SSF50249">
    <property type="entry name" value="Nucleic acid-binding proteins"/>
    <property type="match status" value="1"/>
</dbReference>
<dbReference type="InterPro" id="IPR000424">
    <property type="entry name" value="Primosome_PriB/ssb"/>
</dbReference>
<proteinExistence type="predicted"/>
<dbReference type="InterPro" id="IPR011344">
    <property type="entry name" value="ssDNA-bd"/>
</dbReference>
<protein>
    <recommendedName>
        <fullName evidence="5">SsDNA binding protein</fullName>
    </recommendedName>
</protein>
<evidence type="ECO:0000313" key="3">
    <source>
        <dbReference type="EMBL" id="OQE39823.1"/>
    </source>
</evidence>
<dbReference type="STRING" id="36646.A0A1V6UNT4"/>
<organism evidence="3 4">
    <name type="scientific">Penicillium coprophilum</name>
    <dbReference type="NCBI Taxonomy" id="36646"/>
    <lineage>
        <taxon>Eukaryota</taxon>
        <taxon>Fungi</taxon>
        <taxon>Dikarya</taxon>
        <taxon>Ascomycota</taxon>
        <taxon>Pezizomycotina</taxon>
        <taxon>Eurotiomycetes</taxon>
        <taxon>Eurotiomycetidae</taxon>
        <taxon>Eurotiales</taxon>
        <taxon>Aspergillaceae</taxon>
        <taxon>Penicillium</taxon>
    </lineage>
</organism>
<sequence>MSHPKAVARAQITCRDRHLSTMPKQILIHTANHNSHNLHPTMSAFLSSLRPAMRMAGAPQTARAFSSSPAHSIARLTLTGRLGAEPELQATSSGQEIVKYNIATSHGNRDNRQTSWWRITNFVPEGPQRDFILGLQKGTLLYVEGDAKMATWEDSEGQTRSALNIVQRTLEVLKRPENGGHDESH</sequence>